<feature type="binding site" evidence="10">
    <location>
        <position position="99"/>
    </location>
    <ligand>
        <name>ATP</name>
        <dbReference type="ChEBI" id="CHEBI:30616"/>
    </ligand>
</feature>
<feature type="binding site" evidence="10">
    <location>
        <position position="107"/>
    </location>
    <ligand>
        <name>ATP</name>
        <dbReference type="ChEBI" id="CHEBI:30616"/>
    </ligand>
</feature>
<evidence type="ECO:0000256" key="6">
    <source>
        <dbReference type="ARBA" id="ARBA00022840"/>
    </source>
</evidence>
<dbReference type="Gene3D" id="3.30.1490.20">
    <property type="entry name" value="ATP-grasp fold, A domain"/>
    <property type="match status" value="1"/>
</dbReference>
<dbReference type="InterPro" id="IPR005809">
    <property type="entry name" value="Succ_CoA_ligase-like_bsu"/>
</dbReference>
<evidence type="ECO:0000259" key="11">
    <source>
        <dbReference type="Pfam" id="PF00549"/>
    </source>
</evidence>
<dbReference type="RefSeq" id="WP_064031615.1">
    <property type="nucleotide sequence ID" value="NZ_LUUK01000226.1"/>
</dbReference>
<dbReference type="InterPro" id="IPR013815">
    <property type="entry name" value="ATP_grasp_subdomain_1"/>
</dbReference>
<comment type="caution">
    <text evidence="13">The sequence shown here is derived from an EMBL/GenBank/DDBJ whole genome shotgun (WGS) entry which is preliminary data.</text>
</comment>
<dbReference type="GO" id="GO:0005829">
    <property type="term" value="C:cytosol"/>
    <property type="evidence" value="ECO:0007669"/>
    <property type="project" value="TreeGrafter"/>
</dbReference>
<feature type="domain" description="ATP-grasp fold succinyl-CoA synthetase-type" evidence="12">
    <location>
        <begin position="2"/>
        <end position="202"/>
    </location>
</feature>
<keyword evidence="4 10" id="KW-0479">Metal-binding</keyword>
<gene>
    <name evidence="10 13" type="primary">sucC</name>
    <name evidence="13" type="ORF">A1355_15310</name>
</gene>
<dbReference type="OrthoDB" id="9802602at2"/>
<evidence type="ECO:0000256" key="8">
    <source>
        <dbReference type="ARBA" id="ARBA00050563"/>
    </source>
</evidence>
<evidence type="ECO:0000256" key="3">
    <source>
        <dbReference type="ARBA" id="ARBA00022598"/>
    </source>
</evidence>
<dbReference type="FunFam" id="3.40.50.261:FF:000001">
    <property type="entry name" value="Succinate--CoA ligase [ADP-forming] subunit beta"/>
    <property type="match status" value="1"/>
</dbReference>
<dbReference type="Gene3D" id="3.40.50.261">
    <property type="entry name" value="Succinyl-CoA synthetase domains"/>
    <property type="match status" value="1"/>
</dbReference>
<accession>A0A177N3Z7</accession>
<keyword evidence="14" id="KW-1185">Reference proteome</keyword>
<dbReference type="GO" id="GO:0042709">
    <property type="term" value="C:succinate-CoA ligase complex"/>
    <property type="evidence" value="ECO:0007669"/>
    <property type="project" value="UniProtKB-ARBA"/>
</dbReference>
<dbReference type="GO" id="GO:0004775">
    <property type="term" value="F:succinate-CoA ligase (ADP-forming) activity"/>
    <property type="evidence" value="ECO:0007669"/>
    <property type="project" value="UniProtKB-UniRule"/>
</dbReference>
<dbReference type="GO" id="GO:0006099">
    <property type="term" value="P:tricarboxylic acid cycle"/>
    <property type="evidence" value="ECO:0007669"/>
    <property type="project" value="UniProtKB-UniRule"/>
</dbReference>
<dbReference type="HAMAP" id="MF_00558">
    <property type="entry name" value="Succ_CoA_beta"/>
    <property type="match status" value="1"/>
</dbReference>
<comment type="function">
    <text evidence="10">Succinyl-CoA synthetase functions in the citric acid cycle (TCA), coupling the hydrolysis of succinyl-CoA to the synthesis of either ATP or GTP and thus represents the only step of substrate-level phosphorylation in the TCA. The beta subunit provides nucleotide specificity of the enzyme and binds the substrate succinate, while the binding sites for coenzyme A and phosphate are found in the alpha subunit.</text>
</comment>
<dbReference type="PIRSF" id="PIRSF001554">
    <property type="entry name" value="SucCS_beta"/>
    <property type="match status" value="1"/>
</dbReference>
<dbReference type="UniPathway" id="UPA00223">
    <property type="reaction ID" value="UER00999"/>
</dbReference>
<dbReference type="GO" id="GO:0006104">
    <property type="term" value="P:succinyl-CoA metabolic process"/>
    <property type="evidence" value="ECO:0007669"/>
    <property type="project" value="TreeGrafter"/>
</dbReference>
<dbReference type="NCBIfam" id="NF001913">
    <property type="entry name" value="PRK00696.1"/>
    <property type="match status" value="1"/>
</dbReference>
<dbReference type="InterPro" id="IPR013650">
    <property type="entry name" value="ATP-grasp_succ-CoA_synth-type"/>
</dbReference>
<evidence type="ECO:0000256" key="7">
    <source>
        <dbReference type="ARBA" id="ARBA00022842"/>
    </source>
</evidence>
<dbReference type="Gene3D" id="3.30.470.20">
    <property type="entry name" value="ATP-grasp fold, B domain"/>
    <property type="match status" value="1"/>
</dbReference>
<dbReference type="InterPro" id="IPR016102">
    <property type="entry name" value="Succinyl-CoA_synth-like"/>
</dbReference>
<keyword evidence="6 10" id="KW-0067">ATP-binding</keyword>
<feature type="binding site" evidence="10">
    <location>
        <position position="199"/>
    </location>
    <ligand>
        <name>Mg(2+)</name>
        <dbReference type="ChEBI" id="CHEBI:18420"/>
    </ligand>
</feature>
<dbReference type="Proteomes" id="UP000077628">
    <property type="component" value="Unassembled WGS sequence"/>
</dbReference>
<evidence type="ECO:0000256" key="10">
    <source>
        <dbReference type="HAMAP-Rule" id="MF_00558"/>
    </source>
</evidence>
<comment type="caution">
    <text evidence="10">Lacks conserved residue(s) required for the propagation of feature annotation.</text>
</comment>
<evidence type="ECO:0000256" key="2">
    <source>
        <dbReference type="ARBA" id="ARBA00022532"/>
    </source>
</evidence>
<name>A0A177N3Z7_9GAMM</name>
<dbReference type="Pfam" id="PF08442">
    <property type="entry name" value="ATP-grasp_2"/>
    <property type="match status" value="1"/>
</dbReference>
<keyword evidence="3 10" id="KW-0436">Ligase</keyword>
<dbReference type="GO" id="GO:0000287">
    <property type="term" value="F:magnesium ion binding"/>
    <property type="evidence" value="ECO:0007669"/>
    <property type="project" value="UniProtKB-UniRule"/>
</dbReference>
<evidence type="ECO:0000256" key="4">
    <source>
        <dbReference type="ARBA" id="ARBA00022723"/>
    </source>
</evidence>
<dbReference type="PROSITE" id="PS01217">
    <property type="entry name" value="SUCCINYL_COA_LIG_3"/>
    <property type="match status" value="1"/>
</dbReference>
<comment type="subunit">
    <text evidence="10">Heterotetramer of two alpha and two beta subunits.</text>
</comment>
<dbReference type="GO" id="GO:0004776">
    <property type="term" value="F:succinate-CoA ligase (GDP-forming) activity"/>
    <property type="evidence" value="ECO:0007669"/>
    <property type="project" value="RHEA"/>
</dbReference>
<dbReference type="NCBIfam" id="TIGR01016">
    <property type="entry name" value="sucCoAbeta"/>
    <property type="match status" value="1"/>
</dbReference>
<evidence type="ECO:0000256" key="9">
    <source>
        <dbReference type="ARBA" id="ARBA00052891"/>
    </source>
</evidence>
<sequence>MNIHEYQAKQLFTVYGVPVPKGDIAECAANAAKVAEQLGGDAWVVKAQIHAGARGKAGGVKLARDAREVAEHAAEMLGKRLVTHQTDAFGLPVNCVWVEEASAIKNEFYLSLLLDRESERLLFVASAAGGMDIEAVAAETPEKIVRIPVHPAAGLQAYQGRQIGAALGLGKEQQVQLPAILNGMYELFLSKDCSQIEINPLIETEDGKLLALDGKINFDDNALALHPDIAALRDASQEDPKEAEAKQFDLNYITLGGNIGCMVNGAGLAMATMDMVKLKGGAPANFLDVGGGTNKDKVKEAFKLILSDGTVKAVLVNIFGGIVKCDVIAAGILAAVEDMHLTIPVVVRLEGTNVEQGLAMLKNSGLGLTPAEDLNQAAELAVKLAQEVA</sequence>
<evidence type="ECO:0000256" key="5">
    <source>
        <dbReference type="ARBA" id="ARBA00022741"/>
    </source>
</evidence>
<feature type="binding site" evidence="10">
    <location>
        <begin position="321"/>
        <end position="323"/>
    </location>
    <ligand>
        <name>substrate</name>
        <note>ligand shared with subunit alpha</note>
    </ligand>
</feature>
<dbReference type="InterPro" id="IPR005811">
    <property type="entry name" value="SUCC_ACL_C"/>
</dbReference>
<feature type="binding site" evidence="10">
    <location>
        <position position="213"/>
    </location>
    <ligand>
        <name>Mg(2+)</name>
        <dbReference type="ChEBI" id="CHEBI:18420"/>
    </ligand>
</feature>
<evidence type="ECO:0000256" key="1">
    <source>
        <dbReference type="ARBA" id="ARBA00009182"/>
    </source>
</evidence>
<comment type="pathway">
    <text evidence="10">Carbohydrate metabolism; tricarboxylic acid cycle; succinate from succinyl-CoA (ligase route): step 1/1.</text>
</comment>
<organism evidence="13 14">
    <name type="scientific">Methylomonas koyamae</name>
    <dbReference type="NCBI Taxonomy" id="702114"/>
    <lineage>
        <taxon>Bacteria</taxon>
        <taxon>Pseudomonadati</taxon>
        <taxon>Pseudomonadota</taxon>
        <taxon>Gammaproteobacteria</taxon>
        <taxon>Methylococcales</taxon>
        <taxon>Methylococcaceae</taxon>
        <taxon>Methylomonas</taxon>
    </lineage>
</organism>
<comment type="catalytic activity">
    <reaction evidence="9">
        <text>GTP + succinate + CoA = succinyl-CoA + GDP + phosphate</text>
        <dbReference type="Rhea" id="RHEA:22120"/>
        <dbReference type="ChEBI" id="CHEBI:30031"/>
        <dbReference type="ChEBI" id="CHEBI:37565"/>
        <dbReference type="ChEBI" id="CHEBI:43474"/>
        <dbReference type="ChEBI" id="CHEBI:57287"/>
        <dbReference type="ChEBI" id="CHEBI:57292"/>
        <dbReference type="ChEBI" id="CHEBI:58189"/>
    </reaction>
    <physiologicalReaction direction="right-to-left" evidence="9">
        <dbReference type="Rhea" id="RHEA:22122"/>
    </physiologicalReaction>
</comment>
<protein>
    <recommendedName>
        <fullName evidence="10">Succinate--CoA ligase [ADP-forming] subunit beta</fullName>
        <ecNumber evidence="10">6.2.1.5</ecNumber>
    </recommendedName>
    <alternativeName>
        <fullName evidence="10">Succinyl-CoA synthetase subunit beta</fullName>
        <shortName evidence="10">SCS-beta</shortName>
    </alternativeName>
</protein>
<evidence type="ECO:0000313" key="14">
    <source>
        <dbReference type="Proteomes" id="UP000077628"/>
    </source>
</evidence>
<dbReference type="AlphaFoldDB" id="A0A177N3Z7"/>
<feature type="domain" description="ATP-citrate synthase/succinyl-CoA ligase C-terminal" evidence="11">
    <location>
        <begin position="262"/>
        <end position="381"/>
    </location>
</feature>
<dbReference type="SUPFAM" id="SSF56059">
    <property type="entry name" value="Glutathione synthetase ATP-binding domain-like"/>
    <property type="match status" value="1"/>
</dbReference>
<dbReference type="SUPFAM" id="SSF52210">
    <property type="entry name" value="Succinyl-CoA synthetase domains"/>
    <property type="match status" value="1"/>
</dbReference>
<comment type="similarity">
    <text evidence="1 10">Belongs to the succinate/malate CoA ligase beta subunit family.</text>
</comment>
<comment type="catalytic activity">
    <reaction evidence="8">
        <text>succinate + ATP + CoA = succinyl-CoA + ADP + phosphate</text>
        <dbReference type="Rhea" id="RHEA:17661"/>
        <dbReference type="ChEBI" id="CHEBI:30031"/>
        <dbReference type="ChEBI" id="CHEBI:30616"/>
        <dbReference type="ChEBI" id="CHEBI:43474"/>
        <dbReference type="ChEBI" id="CHEBI:57287"/>
        <dbReference type="ChEBI" id="CHEBI:57292"/>
        <dbReference type="ChEBI" id="CHEBI:456216"/>
        <dbReference type="EC" id="6.2.1.5"/>
    </reaction>
    <physiologicalReaction direction="right-to-left" evidence="8">
        <dbReference type="Rhea" id="RHEA:17663"/>
    </physiologicalReaction>
</comment>
<keyword evidence="5 10" id="KW-0547">Nucleotide-binding</keyword>
<keyword evidence="2 10" id="KW-0816">Tricarboxylic acid cycle</keyword>
<evidence type="ECO:0000313" key="13">
    <source>
        <dbReference type="EMBL" id="OAI11860.1"/>
    </source>
</evidence>
<dbReference type="EMBL" id="LUUK01000226">
    <property type="protein sequence ID" value="OAI11860.1"/>
    <property type="molecule type" value="Genomic_DNA"/>
</dbReference>
<dbReference type="EC" id="6.2.1.5" evidence="10"/>
<feature type="binding site" evidence="10">
    <location>
        <position position="46"/>
    </location>
    <ligand>
        <name>ATP</name>
        <dbReference type="ChEBI" id="CHEBI:30616"/>
    </ligand>
</feature>
<keyword evidence="7 10" id="KW-0460">Magnesium</keyword>
<dbReference type="InterPro" id="IPR017866">
    <property type="entry name" value="Succ-CoA_synthase_bsu_CS"/>
</dbReference>
<dbReference type="STRING" id="702114.A1355_15310"/>
<dbReference type="FunFam" id="3.30.470.20:FF:000002">
    <property type="entry name" value="Succinate--CoA ligase [ADP-forming] subunit beta"/>
    <property type="match status" value="1"/>
</dbReference>
<feature type="binding site" evidence="10">
    <location>
        <position position="264"/>
    </location>
    <ligand>
        <name>substrate</name>
        <note>ligand shared with subunit alpha</note>
    </ligand>
</feature>
<dbReference type="GO" id="GO:0005524">
    <property type="term" value="F:ATP binding"/>
    <property type="evidence" value="ECO:0007669"/>
    <property type="project" value="UniProtKB-UniRule"/>
</dbReference>
<evidence type="ECO:0000259" key="12">
    <source>
        <dbReference type="Pfam" id="PF08442"/>
    </source>
</evidence>
<dbReference type="Pfam" id="PF00549">
    <property type="entry name" value="Ligase_CoA"/>
    <property type="match status" value="1"/>
</dbReference>
<reference evidence="14" key="1">
    <citation type="submission" date="2016-03" db="EMBL/GenBank/DDBJ databases">
        <authorList>
            <person name="Heylen K."/>
            <person name="De Vos P."/>
            <person name="Vekeman B."/>
        </authorList>
    </citation>
    <scope>NUCLEOTIDE SEQUENCE [LARGE SCALE GENOMIC DNA]</scope>
    <source>
        <strain evidence="14">R-45383</strain>
    </source>
</reference>
<dbReference type="PANTHER" id="PTHR11815">
    <property type="entry name" value="SUCCINYL-COA SYNTHETASE BETA CHAIN"/>
    <property type="match status" value="1"/>
</dbReference>
<proteinExistence type="inferred from homology"/>
<feature type="binding site" evidence="10">
    <location>
        <position position="102"/>
    </location>
    <ligand>
        <name>ATP</name>
        <dbReference type="ChEBI" id="CHEBI:30616"/>
    </ligand>
</feature>
<comment type="cofactor">
    <cofactor evidence="10">
        <name>Mg(2+)</name>
        <dbReference type="ChEBI" id="CHEBI:18420"/>
    </cofactor>
    <text evidence="10">Binds 1 Mg(2+) ion per subunit.</text>
</comment>
<dbReference type="PANTHER" id="PTHR11815:SF10">
    <property type="entry name" value="SUCCINATE--COA LIGASE [GDP-FORMING] SUBUNIT BETA, MITOCHONDRIAL"/>
    <property type="match status" value="1"/>
</dbReference>
<dbReference type="FunFam" id="3.30.1490.20:FF:000002">
    <property type="entry name" value="Succinate--CoA ligase [ADP-forming] subunit beta"/>
    <property type="match status" value="1"/>
</dbReference>